<dbReference type="GO" id="GO:0003995">
    <property type="term" value="F:acyl-CoA dehydrogenase activity"/>
    <property type="evidence" value="ECO:0007669"/>
    <property type="project" value="TreeGrafter"/>
</dbReference>
<feature type="non-terminal residue" evidence="3">
    <location>
        <position position="112"/>
    </location>
</feature>
<comment type="caution">
    <text evidence="3">The sequence shown here is derived from an EMBL/GenBank/DDBJ whole genome shotgun (WGS) entry which is preliminary data.</text>
</comment>
<proteinExistence type="predicted"/>
<feature type="domain" description="Acyl-CoA oxidase/dehydrogenase middle" evidence="2">
    <location>
        <begin position="32"/>
        <end position="110"/>
    </location>
</feature>
<name>A0A2R5GUN1_9STRA</name>
<feature type="non-terminal residue" evidence="3">
    <location>
        <position position="1"/>
    </location>
</feature>
<dbReference type="Gene3D" id="2.40.110.10">
    <property type="entry name" value="Butyryl-CoA Dehydrogenase, subunit A, domain 2"/>
    <property type="match status" value="1"/>
</dbReference>
<dbReference type="SUPFAM" id="SSF56645">
    <property type="entry name" value="Acyl-CoA dehydrogenase NM domain-like"/>
    <property type="match status" value="1"/>
</dbReference>
<dbReference type="GO" id="GO:0050660">
    <property type="term" value="F:flavin adenine dinucleotide binding"/>
    <property type="evidence" value="ECO:0007669"/>
    <property type="project" value="InterPro"/>
</dbReference>
<dbReference type="Gene3D" id="1.10.540.10">
    <property type="entry name" value="Acyl-CoA dehydrogenase/oxidase, N-terminal domain"/>
    <property type="match status" value="1"/>
</dbReference>
<evidence type="ECO:0000313" key="3">
    <source>
        <dbReference type="EMBL" id="GBG34560.1"/>
    </source>
</evidence>
<dbReference type="PANTHER" id="PTHR48083:SF13">
    <property type="entry name" value="ACYL-COA DEHYDROGENASE FAMILY MEMBER 11"/>
    <property type="match status" value="1"/>
</dbReference>
<evidence type="ECO:0000259" key="2">
    <source>
        <dbReference type="Pfam" id="PF02770"/>
    </source>
</evidence>
<dbReference type="AlphaFoldDB" id="A0A2R5GUN1"/>
<dbReference type="InParanoid" id="A0A2R5GUN1"/>
<sequence length="112" mass="12269">DTGNMETIARYGNEAQKKKWLKPLLDGKIKSSFAMTEPDVASSDASNVGINIEKRGGHYIINGRKWWITGSGSSQCKIYILMGKTDPTASPFRQQSMILVPADTPGITVVRP</sequence>
<keyword evidence="4" id="KW-1185">Reference proteome</keyword>
<dbReference type="InterPro" id="IPR009100">
    <property type="entry name" value="AcylCoA_DH/oxidase_NM_dom_sf"/>
</dbReference>
<dbReference type="InterPro" id="IPR050741">
    <property type="entry name" value="Acyl-CoA_dehydrogenase"/>
</dbReference>
<dbReference type="EMBL" id="BEYU01000201">
    <property type="protein sequence ID" value="GBG34560.1"/>
    <property type="molecule type" value="Genomic_DNA"/>
</dbReference>
<accession>A0A2R5GUN1</accession>
<dbReference type="Pfam" id="PF02770">
    <property type="entry name" value="Acyl-CoA_dh_M"/>
    <property type="match status" value="1"/>
</dbReference>
<dbReference type="InterPro" id="IPR046373">
    <property type="entry name" value="Acyl-CoA_Oxase/DH_mid-dom_sf"/>
</dbReference>
<dbReference type="OrthoDB" id="434771at2759"/>
<dbReference type="InterPro" id="IPR006091">
    <property type="entry name" value="Acyl-CoA_Oxase/DH_mid-dom"/>
</dbReference>
<reference evidence="3 4" key="1">
    <citation type="submission" date="2017-12" db="EMBL/GenBank/DDBJ databases">
        <title>Sequencing, de novo assembly and annotation of complete genome of a new Thraustochytrid species, strain FCC1311.</title>
        <authorList>
            <person name="Sedici K."/>
            <person name="Godart F."/>
            <person name="Aiese Cigliano R."/>
            <person name="Sanseverino W."/>
            <person name="Barakat M."/>
            <person name="Ortet P."/>
            <person name="Marechal E."/>
            <person name="Cagnac O."/>
            <person name="Amato A."/>
        </authorList>
    </citation>
    <scope>NUCLEOTIDE SEQUENCE [LARGE SCALE GENOMIC DNA]</scope>
</reference>
<organism evidence="3 4">
    <name type="scientific">Hondaea fermentalgiana</name>
    <dbReference type="NCBI Taxonomy" id="2315210"/>
    <lineage>
        <taxon>Eukaryota</taxon>
        <taxon>Sar</taxon>
        <taxon>Stramenopiles</taxon>
        <taxon>Bigyra</taxon>
        <taxon>Labyrinthulomycetes</taxon>
        <taxon>Thraustochytrida</taxon>
        <taxon>Thraustochytriidae</taxon>
        <taxon>Hondaea</taxon>
    </lineage>
</organism>
<evidence type="ECO:0000256" key="1">
    <source>
        <dbReference type="ARBA" id="ARBA00023002"/>
    </source>
</evidence>
<keyword evidence="1" id="KW-0560">Oxidoreductase</keyword>
<dbReference type="Proteomes" id="UP000241890">
    <property type="component" value="Unassembled WGS sequence"/>
</dbReference>
<protein>
    <submittedName>
        <fullName evidence="3">Acyl-CoA dehydrogenase family member 11</fullName>
    </submittedName>
</protein>
<gene>
    <name evidence="3" type="ORF">FCC1311_123051</name>
</gene>
<dbReference type="InterPro" id="IPR037069">
    <property type="entry name" value="AcylCoA_DH/ox_N_sf"/>
</dbReference>
<dbReference type="GO" id="GO:0033539">
    <property type="term" value="P:fatty acid beta-oxidation using acyl-CoA dehydrogenase"/>
    <property type="evidence" value="ECO:0007669"/>
    <property type="project" value="TreeGrafter"/>
</dbReference>
<dbReference type="PANTHER" id="PTHR48083">
    <property type="entry name" value="MEDIUM-CHAIN SPECIFIC ACYL-COA DEHYDROGENASE, MITOCHONDRIAL-RELATED"/>
    <property type="match status" value="1"/>
</dbReference>
<evidence type="ECO:0000313" key="4">
    <source>
        <dbReference type="Proteomes" id="UP000241890"/>
    </source>
</evidence>
<dbReference type="GO" id="GO:0005737">
    <property type="term" value="C:cytoplasm"/>
    <property type="evidence" value="ECO:0007669"/>
    <property type="project" value="TreeGrafter"/>
</dbReference>